<accession>A0A1H0RQT8</accession>
<keyword evidence="5" id="KW-1185">Reference proteome</keyword>
<protein>
    <recommendedName>
        <fullName evidence="2">Anti-sigma factor antagonist</fullName>
    </recommendedName>
</protein>
<dbReference type="AlphaFoldDB" id="A0A1H0RQT8"/>
<evidence type="ECO:0000259" key="3">
    <source>
        <dbReference type="PROSITE" id="PS50801"/>
    </source>
</evidence>
<dbReference type="NCBIfam" id="TIGR00377">
    <property type="entry name" value="ant_ant_sig"/>
    <property type="match status" value="1"/>
</dbReference>
<dbReference type="Pfam" id="PF01740">
    <property type="entry name" value="STAS"/>
    <property type="match status" value="1"/>
</dbReference>
<dbReference type="InterPro" id="IPR036513">
    <property type="entry name" value="STAS_dom_sf"/>
</dbReference>
<dbReference type="EMBL" id="FNIX01000007">
    <property type="protein sequence ID" value="SDP31817.1"/>
    <property type="molecule type" value="Genomic_DNA"/>
</dbReference>
<dbReference type="InterPro" id="IPR003658">
    <property type="entry name" value="Anti-sigma_ant"/>
</dbReference>
<dbReference type="Proteomes" id="UP000199691">
    <property type="component" value="Unassembled WGS sequence"/>
</dbReference>
<proteinExistence type="inferred from homology"/>
<dbReference type="Gene3D" id="3.30.750.24">
    <property type="entry name" value="STAS domain"/>
    <property type="match status" value="1"/>
</dbReference>
<feature type="domain" description="STAS" evidence="3">
    <location>
        <begin position="20"/>
        <end position="120"/>
    </location>
</feature>
<gene>
    <name evidence="4" type="ORF">SAMN05421507_10737</name>
</gene>
<organism evidence="4 5">
    <name type="scientific">Lentzea jiangxiensis</name>
    <dbReference type="NCBI Taxonomy" id="641025"/>
    <lineage>
        <taxon>Bacteria</taxon>
        <taxon>Bacillati</taxon>
        <taxon>Actinomycetota</taxon>
        <taxon>Actinomycetes</taxon>
        <taxon>Pseudonocardiales</taxon>
        <taxon>Pseudonocardiaceae</taxon>
        <taxon>Lentzea</taxon>
    </lineage>
</organism>
<evidence type="ECO:0000313" key="4">
    <source>
        <dbReference type="EMBL" id="SDP31817.1"/>
    </source>
</evidence>
<dbReference type="SUPFAM" id="SSF52091">
    <property type="entry name" value="SpoIIaa-like"/>
    <property type="match status" value="1"/>
</dbReference>
<name>A0A1H0RQT8_9PSEU</name>
<dbReference type="STRING" id="641025.SAMN05421507_10737"/>
<sequence>MLDSSLSPLLVQQEMHGLSVVLRVAGELDQVTAPALRANLQTALAAATPPHSLVIDLAEVEFFGSAGLNALLELRRETVAKGVQLRVAAAHKIVLRPLGMTGVDRVLGLYPDVEQALAADSHA</sequence>
<dbReference type="PANTHER" id="PTHR33495">
    <property type="entry name" value="ANTI-SIGMA FACTOR ANTAGONIST TM_1081-RELATED-RELATED"/>
    <property type="match status" value="1"/>
</dbReference>
<dbReference type="RefSeq" id="WP_090098790.1">
    <property type="nucleotide sequence ID" value="NZ_FNIX01000007.1"/>
</dbReference>
<comment type="similarity">
    <text evidence="1 2">Belongs to the anti-sigma-factor antagonist family.</text>
</comment>
<dbReference type="GO" id="GO:0043856">
    <property type="term" value="F:anti-sigma factor antagonist activity"/>
    <property type="evidence" value="ECO:0007669"/>
    <property type="project" value="InterPro"/>
</dbReference>
<dbReference type="PROSITE" id="PS50801">
    <property type="entry name" value="STAS"/>
    <property type="match status" value="1"/>
</dbReference>
<dbReference type="CDD" id="cd07043">
    <property type="entry name" value="STAS_anti-anti-sigma_factors"/>
    <property type="match status" value="1"/>
</dbReference>
<dbReference type="PANTHER" id="PTHR33495:SF2">
    <property type="entry name" value="ANTI-SIGMA FACTOR ANTAGONIST TM_1081-RELATED"/>
    <property type="match status" value="1"/>
</dbReference>
<reference evidence="5" key="1">
    <citation type="submission" date="2016-10" db="EMBL/GenBank/DDBJ databases">
        <authorList>
            <person name="Varghese N."/>
            <person name="Submissions S."/>
        </authorList>
    </citation>
    <scope>NUCLEOTIDE SEQUENCE [LARGE SCALE GENOMIC DNA]</scope>
    <source>
        <strain evidence="5">CGMCC 4.6609</strain>
    </source>
</reference>
<dbReference type="OrthoDB" id="3576811at2"/>
<evidence type="ECO:0000313" key="5">
    <source>
        <dbReference type="Proteomes" id="UP000199691"/>
    </source>
</evidence>
<dbReference type="InterPro" id="IPR002645">
    <property type="entry name" value="STAS_dom"/>
</dbReference>
<evidence type="ECO:0000256" key="2">
    <source>
        <dbReference type="RuleBase" id="RU003749"/>
    </source>
</evidence>
<evidence type="ECO:0000256" key="1">
    <source>
        <dbReference type="ARBA" id="ARBA00009013"/>
    </source>
</evidence>